<dbReference type="PANTHER" id="PTHR37469">
    <property type="entry name" value="CELLOBIONIC ACID PHOSPHORYLASE-RELATED"/>
    <property type="match status" value="1"/>
</dbReference>
<dbReference type="InterPro" id="IPR048771">
    <property type="entry name" value="SOGP_2nd"/>
</dbReference>
<dbReference type="EMBL" id="PDJD01000001">
    <property type="protein sequence ID" value="PFG18618.1"/>
    <property type="molecule type" value="Genomic_DNA"/>
</dbReference>
<dbReference type="Pfam" id="PF21958">
    <property type="entry name" value="SOGP_N"/>
    <property type="match status" value="1"/>
</dbReference>
<evidence type="ECO:0000259" key="2">
    <source>
        <dbReference type="Pfam" id="PF21958"/>
    </source>
</evidence>
<proteinExistence type="predicted"/>
<dbReference type="Gene3D" id="1.50.10.10">
    <property type="match status" value="1"/>
</dbReference>
<dbReference type="PANTHER" id="PTHR37469:SF2">
    <property type="entry name" value="CELLOBIONIC ACID PHOSPHORYLASE"/>
    <property type="match status" value="1"/>
</dbReference>
<keyword evidence="4" id="KW-1185">Reference proteome</keyword>
<dbReference type="Proteomes" id="UP000224915">
    <property type="component" value="Unassembled WGS sequence"/>
</dbReference>
<evidence type="ECO:0000313" key="3">
    <source>
        <dbReference type="EMBL" id="PFG18618.1"/>
    </source>
</evidence>
<dbReference type="InterPro" id="IPR008928">
    <property type="entry name" value="6-hairpin_glycosidase_sf"/>
</dbReference>
<gene>
    <name evidence="3" type="ORF">ATL40_0159</name>
</gene>
<dbReference type="InterPro" id="IPR052047">
    <property type="entry name" value="GH94_Enzymes"/>
</dbReference>
<dbReference type="AlphaFoldDB" id="A0A2A9CW17"/>
<dbReference type="OrthoDB" id="9769991at2"/>
<dbReference type="InterPro" id="IPR012341">
    <property type="entry name" value="6hp_glycosidase-like_sf"/>
</dbReference>
<evidence type="ECO:0000259" key="1">
    <source>
        <dbReference type="Pfam" id="PF21250"/>
    </source>
</evidence>
<feature type="domain" description="SOGP N-terminal" evidence="2">
    <location>
        <begin position="27"/>
        <end position="254"/>
    </location>
</feature>
<sequence>MTQVLPAAGAAPTTRRTLTAGALTVELTAAGDLRRIEFDGLLVNQYLPSSDDTAPLGLWLRLTDERGVRLARIDDSRSRVEISRDRIAWSGHSLGIEHRVELGIHEAEDATGMLVRRIELRGGTQGTTLEVVAAQDLALAPPAAALSSEAYVCQYLLHRSLAMPPQPGHGTPGSALVSRQTMSSLPRLPLHLMFIAEGSASHLTDSLQVATPRTRADGQLHGLLEAAVSGVRQDEYGSPTLISHPLDPSQGAASLHVVQVIRADDRSPLDSHAAHIETWRCHALSLATMPAHGTWEQIEPFDSPLRHVPPFAGDDVPDDALLAALDLTANDVVLPERDENGRLLSFFTSDGAHVLRGVKDTLTERSHGHVLRAGGATMPTDDVLSATVFAPGVFASHVVLGNTTENRLTSVHRHHLNLIRGSGLRVVVGDDNGPQLLGLPTALVLDIGEAHWIYLSRWGRIDVRTTVDAARNRLETTVAAPHDLRVTATLELDDIGGGWCLSASDDDPTTLMLAPASEGEVASHIPTLRYAMRTSGATSLTSTSGPDQAVERLTMQARGALSLTISASLHSEDEAMRRLGERTSMASNLQAHRDQMRGVMRGLRFADHPALPTNELDVLIPWYVHNALVHLLVPHGLEQYSGAAWGTRDVCQGPLELALTGGRFDLARELLLRVFARQFPGGNFPQWFMFDAYRERYNDGAHGDVVVWPLMALGQYLRYTGDRAVLEVPVPFWDAERRAPGLGTAEVLRDHVTRALDYVSTHRLPGTSLPAYEEGDWDDTLQPADDTLRTRMASTWTSALLVQATELLAEALSGDPRSATLRDRTAQLGKRVRESLRARGLANGVMAGYVLHEGEAGDELLMHPRDTRTGMTYRLIPMTRSILAGVLSPREAAAHERLVADHLTFPDGVRLMDRPADFDEGIPRTFLRAEQAASVGREVGLMYTHAHIRWVEALCALGRASALDELMRVSPVALHDRLPHAAPRQRNAYYSSSDAAFPDRYAFSQGFEALRRGEVPVRGGWRIYSSGPGIFLRQLVTGVLGLTERAHELLVDPVLSPSADGLTVHLNLGGHEREVRFRVGEQGTERRVLAGPDAAHAEALPTHATRSAPYRTGGVTVALDDLETHPYLEVHVPAGT</sequence>
<evidence type="ECO:0000313" key="4">
    <source>
        <dbReference type="Proteomes" id="UP000224915"/>
    </source>
</evidence>
<accession>A0A2A9CW17</accession>
<comment type="caution">
    <text evidence="3">The sequence shown here is derived from an EMBL/GenBank/DDBJ whole genome shotgun (WGS) entry which is preliminary data.</text>
</comment>
<dbReference type="RefSeq" id="WP_098467869.1">
    <property type="nucleotide sequence ID" value="NZ_PDJD01000001.1"/>
</dbReference>
<reference evidence="3 4" key="1">
    <citation type="submission" date="2017-10" db="EMBL/GenBank/DDBJ databases">
        <title>Sequencing the genomes of 1000 actinobacteria strains.</title>
        <authorList>
            <person name="Klenk H.-P."/>
        </authorList>
    </citation>
    <scope>NUCLEOTIDE SEQUENCE [LARGE SCALE GENOMIC DNA]</scope>
    <source>
        <strain evidence="3 4">DSM 21801</strain>
    </source>
</reference>
<dbReference type="InterPro" id="IPR053831">
    <property type="entry name" value="SOGP_N"/>
</dbReference>
<feature type="domain" description="Glycoside phosphorylase super sandwich" evidence="1">
    <location>
        <begin position="338"/>
        <end position="541"/>
    </location>
</feature>
<dbReference type="SUPFAM" id="SSF48208">
    <property type="entry name" value="Six-hairpin glycosidases"/>
    <property type="match status" value="1"/>
</dbReference>
<dbReference type="GO" id="GO:0005975">
    <property type="term" value="P:carbohydrate metabolic process"/>
    <property type="evidence" value="ECO:0007669"/>
    <property type="project" value="InterPro"/>
</dbReference>
<dbReference type="Pfam" id="PF21250">
    <property type="entry name" value="SOGP_2nd"/>
    <property type="match status" value="1"/>
</dbReference>
<name>A0A2A9CW17_9MICO</name>
<protein>
    <submittedName>
        <fullName evidence="3">Cellobiose phosphorylase</fullName>
    </submittedName>
</protein>
<organism evidence="3 4">
    <name type="scientific">Serinibacter salmoneus</name>
    <dbReference type="NCBI Taxonomy" id="556530"/>
    <lineage>
        <taxon>Bacteria</taxon>
        <taxon>Bacillati</taxon>
        <taxon>Actinomycetota</taxon>
        <taxon>Actinomycetes</taxon>
        <taxon>Micrococcales</taxon>
        <taxon>Beutenbergiaceae</taxon>
        <taxon>Serinibacter</taxon>
    </lineage>
</organism>